<name>A0A2S5R835_9PROT</name>
<dbReference type="EMBL" id="PHHC01000101">
    <property type="protein sequence ID" value="PPE03453.1"/>
    <property type="molecule type" value="Genomic_DNA"/>
</dbReference>
<evidence type="ECO:0000313" key="2">
    <source>
        <dbReference type="EMBL" id="PPE03453.1"/>
    </source>
</evidence>
<reference evidence="2 3" key="1">
    <citation type="submission" date="2017-11" db="EMBL/GenBank/DDBJ databases">
        <title>Comparative genomic analysis of Holospora spp., intranuclear symbionts of paramecia.</title>
        <authorList>
            <person name="Garushyants S.K."/>
            <person name="Beliavskaya A."/>
            <person name="Malko D.B."/>
            <person name="Logacheva M.D."/>
            <person name="Rautian M.S."/>
            <person name="Gelfand M.S."/>
        </authorList>
    </citation>
    <scope>NUCLEOTIDE SEQUENCE [LARGE SCALE GENOMIC DNA]</scope>
    <source>
        <strain evidence="3">02AZ16</strain>
    </source>
</reference>
<dbReference type="AlphaFoldDB" id="A0A2S5R835"/>
<comment type="caution">
    <text evidence="2">The sequence shown here is derived from an EMBL/GenBank/DDBJ whole genome shotgun (WGS) entry which is preliminary data.</text>
</comment>
<evidence type="ECO:0000256" key="1">
    <source>
        <dbReference type="SAM" id="Phobius"/>
    </source>
</evidence>
<organism evidence="2 3">
    <name type="scientific">Holospora curviuscula</name>
    <dbReference type="NCBI Taxonomy" id="1082868"/>
    <lineage>
        <taxon>Bacteria</taxon>
        <taxon>Pseudomonadati</taxon>
        <taxon>Pseudomonadota</taxon>
        <taxon>Alphaproteobacteria</taxon>
        <taxon>Holosporales</taxon>
        <taxon>Holosporaceae</taxon>
        <taxon>Holospora</taxon>
    </lineage>
</organism>
<accession>A0A2S5R835</accession>
<gene>
    <name evidence="2" type="ORF">HCUR_01108</name>
</gene>
<keyword evidence="1" id="KW-1133">Transmembrane helix</keyword>
<dbReference type="Proteomes" id="UP000239425">
    <property type="component" value="Unassembled WGS sequence"/>
</dbReference>
<proteinExistence type="predicted"/>
<keyword evidence="3" id="KW-1185">Reference proteome</keyword>
<sequence length="63" mass="7154">MINVDIICKYRLLNVSTIQEGELDDGSKKLEKKSLAKSTGVIYLNFLAFLIYSEAFFLDTAYV</sequence>
<keyword evidence="1" id="KW-0472">Membrane</keyword>
<protein>
    <submittedName>
        <fullName evidence="2">Uncharacterized protein</fullName>
    </submittedName>
</protein>
<evidence type="ECO:0000313" key="3">
    <source>
        <dbReference type="Proteomes" id="UP000239425"/>
    </source>
</evidence>
<feature type="transmembrane region" description="Helical" evidence="1">
    <location>
        <begin position="40"/>
        <end position="58"/>
    </location>
</feature>
<keyword evidence="1" id="KW-0812">Transmembrane</keyword>